<comment type="caution">
    <text evidence="2">The sequence shown here is derived from an EMBL/GenBank/DDBJ whole genome shotgun (WGS) entry which is preliminary data.</text>
</comment>
<feature type="transmembrane region" description="Helical" evidence="1">
    <location>
        <begin position="12"/>
        <end position="33"/>
    </location>
</feature>
<dbReference type="EMBL" id="JAFBDZ010000002">
    <property type="protein sequence ID" value="MBM7585361.1"/>
    <property type="molecule type" value="Genomic_DNA"/>
</dbReference>
<sequence>MDITLIFSKNKPFFMMVAICMGAFVSHFTAGVVNVSLPHLSKVFHTNLGTVQWITVGYLLAIATRSSNSLSFILIV</sequence>
<gene>
    <name evidence="2" type="ORF">JOC86_001903</name>
</gene>
<protein>
    <recommendedName>
        <fullName evidence="4">MFS transporter</fullName>
    </recommendedName>
</protein>
<keyword evidence="3" id="KW-1185">Reference proteome</keyword>
<dbReference type="Proteomes" id="UP001646157">
    <property type="component" value="Unassembled WGS sequence"/>
</dbReference>
<evidence type="ECO:0000256" key="1">
    <source>
        <dbReference type="SAM" id="Phobius"/>
    </source>
</evidence>
<dbReference type="SUPFAM" id="SSF103473">
    <property type="entry name" value="MFS general substrate transporter"/>
    <property type="match status" value="1"/>
</dbReference>
<dbReference type="InterPro" id="IPR036259">
    <property type="entry name" value="MFS_trans_sf"/>
</dbReference>
<keyword evidence="1" id="KW-0812">Transmembrane</keyword>
<feature type="transmembrane region" description="Helical" evidence="1">
    <location>
        <begin position="53"/>
        <end position="75"/>
    </location>
</feature>
<proteinExistence type="predicted"/>
<organism evidence="2 3">
    <name type="scientific">Rossellomorea pakistanensis</name>
    <dbReference type="NCBI Taxonomy" id="992288"/>
    <lineage>
        <taxon>Bacteria</taxon>
        <taxon>Bacillati</taxon>
        <taxon>Bacillota</taxon>
        <taxon>Bacilli</taxon>
        <taxon>Bacillales</taxon>
        <taxon>Bacillaceae</taxon>
        <taxon>Rossellomorea</taxon>
    </lineage>
</organism>
<keyword evidence="1" id="KW-1133">Transmembrane helix</keyword>
<name>A0ABS2NBX2_9BACI</name>
<accession>A0ABS2NBX2</accession>
<keyword evidence="1" id="KW-0472">Membrane</keyword>
<evidence type="ECO:0000313" key="3">
    <source>
        <dbReference type="Proteomes" id="UP001646157"/>
    </source>
</evidence>
<evidence type="ECO:0008006" key="4">
    <source>
        <dbReference type="Google" id="ProtNLM"/>
    </source>
</evidence>
<evidence type="ECO:0000313" key="2">
    <source>
        <dbReference type="EMBL" id="MBM7585361.1"/>
    </source>
</evidence>
<reference evidence="2 3" key="1">
    <citation type="submission" date="2021-01" db="EMBL/GenBank/DDBJ databases">
        <title>Genomic Encyclopedia of Type Strains, Phase IV (KMG-IV): sequencing the most valuable type-strain genomes for metagenomic binning, comparative biology and taxonomic classification.</title>
        <authorList>
            <person name="Goeker M."/>
        </authorList>
    </citation>
    <scope>NUCLEOTIDE SEQUENCE [LARGE SCALE GENOMIC DNA]</scope>
    <source>
        <strain evidence="2 3">DSM 24834</strain>
    </source>
</reference>